<evidence type="ECO:0000256" key="2">
    <source>
        <dbReference type="ARBA" id="ARBA00022840"/>
    </source>
</evidence>
<protein>
    <recommendedName>
        <fullName evidence="8">Kinesin motor domain-containing protein</fullName>
    </recommendedName>
</protein>
<evidence type="ECO:0000256" key="5">
    <source>
        <dbReference type="PROSITE-ProRule" id="PRU00283"/>
    </source>
</evidence>
<keyword evidence="1 5" id="KW-0547">Nucleotide-binding</keyword>
<feature type="coiled-coil region" evidence="6">
    <location>
        <begin position="668"/>
        <end position="742"/>
    </location>
</feature>
<accession>A0A024GJ37</accession>
<dbReference type="Pfam" id="PF00225">
    <property type="entry name" value="Kinesin"/>
    <property type="match status" value="1"/>
</dbReference>
<gene>
    <name evidence="9" type="ORF">BN9_074510</name>
</gene>
<dbReference type="InterPro" id="IPR019821">
    <property type="entry name" value="Kinesin_motor_CS"/>
</dbReference>
<dbReference type="STRING" id="65357.A0A024GJ37"/>
<evidence type="ECO:0000313" key="10">
    <source>
        <dbReference type="Proteomes" id="UP000053237"/>
    </source>
</evidence>
<dbReference type="PANTHER" id="PTHR47968">
    <property type="entry name" value="CENTROMERE PROTEIN E"/>
    <property type="match status" value="1"/>
</dbReference>
<dbReference type="PANTHER" id="PTHR47968:SF75">
    <property type="entry name" value="CENTROMERE-ASSOCIATED PROTEIN E"/>
    <property type="match status" value="1"/>
</dbReference>
<feature type="coiled-coil region" evidence="6">
    <location>
        <begin position="897"/>
        <end position="1222"/>
    </location>
</feature>
<dbReference type="GO" id="GO:0008017">
    <property type="term" value="F:microtubule binding"/>
    <property type="evidence" value="ECO:0007669"/>
    <property type="project" value="InterPro"/>
</dbReference>
<dbReference type="EMBL" id="CAIX01000129">
    <property type="protein sequence ID" value="CCI46522.1"/>
    <property type="molecule type" value="Genomic_DNA"/>
</dbReference>
<proteinExistence type="inferred from homology"/>
<dbReference type="OrthoDB" id="3176171at2759"/>
<feature type="region of interest" description="Disordered" evidence="7">
    <location>
        <begin position="1"/>
        <end position="23"/>
    </location>
</feature>
<dbReference type="PROSITE" id="PS50067">
    <property type="entry name" value="KINESIN_MOTOR_2"/>
    <property type="match status" value="1"/>
</dbReference>
<feature type="coiled-coil region" evidence="6">
    <location>
        <begin position="612"/>
        <end position="639"/>
    </location>
</feature>
<keyword evidence="3 6" id="KW-0175">Coiled coil</keyword>
<feature type="compositionally biased region" description="Acidic residues" evidence="7">
    <location>
        <begin position="1"/>
        <end position="11"/>
    </location>
</feature>
<evidence type="ECO:0000259" key="8">
    <source>
        <dbReference type="PROSITE" id="PS50067"/>
    </source>
</evidence>
<dbReference type="InterPro" id="IPR036961">
    <property type="entry name" value="Kinesin_motor_dom_sf"/>
</dbReference>
<feature type="region of interest" description="Disordered" evidence="7">
    <location>
        <begin position="265"/>
        <end position="284"/>
    </location>
</feature>
<sequence length="1296" mass="149238">MDSDAIPDDALMEPTHDHTNECTTSDSSLIENIAVCIRVRPLTEREERAKDTNILRIIPNLHAITVLHAVTEQPLPGKQNTFQYDHIFGPEQSTLDIYEHVAHDIVQSAMNGINGTIFAYGQTSSGKTHTMQGETLLLDNSPFNADKGIIPLAVSDIFNFIESCSDRDFLLRVAYFEIYNEVIRDLLSLTEEKQTLKIREDPRKKGVYVDSQEEIITNAQSIFQLLTQGNQRRTIGQTAMNEKSSRSHAIFRIIIESKQKLVPDNFEGASNSEGSSMLDLRDRRTSEDDVNGAVLVASLNFVDLAGSESLRHTMAEGIRQREAGNINKSLLTLSRVINALASQKAVSGSLSVPQNPQQPSAPFRDSKLTRLLQNSLDGNTRTLIICCVTPSDRFLDETKSTLQFAARAKKIQTSAVVNEILDDQAQLRRLKKEVRELKRMANENATVTALKAENEALVKKQTEIQHLMSLMLSSSTVSGSEDRQGRSECKRIKRGRETWCPGELKQSMENLESDWRMECQESRHSLERKRLRDEEPTICELSLTEKNATEKNEIWKCFHEQVRTQLGIELKCDEKSSWKDRFADWIRVIATYQSKKVEESKRQENGATESLIESLKAKNDELGRQLEASNKALNALKTDKEAQALVKAQLHETQRALLDSESNLSEKKETHSKLLERLKSDNEQAIRELTDQLQNAFIEVEEVNLLRKEQASQFQNQLNTLRNEYEANLSELEAIKKDDANKAERIKLFETESMEMQATRQNSEITRIRLEFLSMQREDCLSTALRLKEERNRTVHALEMRVAVAEKHTDTLKEALANRNGELNRTGERFQAERTELTKRFESVEKELKTKVLENENLQIKWNAQTMELHGRIETLERLNASLTDERSCNETQSLAYEQMRKELLCLKESNETLKLDVQSYSEMLQKKQTEANSLMESVRRLENIVQESQHREQVAITRCKELEGALDRATQDRNSALEELRFQQKKMREEFEDRMRIAEGEKNSREKLLMERQSLMEAKNRIEMEKNKLAKELSVQLQSSESALRAKEEQLLAAKEALHEADDWKIRNEKLECDVYQQRNALEDVSESLKCAEQQVLESRQQLQRVSSAKDELESVVRTQKERIETLERVKMTTGTIEIYQKLVRDRHALQQRVETLTKQQSTESVELERHKQEITRLRDTIKLQEASTTKMDLLEAQREKERLEQRVVRLEADHQAACAESRDKIAYLEKENLDLMVENRHMKKSFKGAMNELPRVDAPIEAREPRETRNLNEWTLSNELVAKDEDEKPACTQQ</sequence>
<organism evidence="9 10">
    <name type="scientific">Albugo candida</name>
    <dbReference type="NCBI Taxonomy" id="65357"/>
    <lineage>
        <taxon>Eukaryota</taxon>
        <taxon>Sar</taxon>
        <taxon>Stramenopiles</taxon>
        <taxon>Oomycota</taxon>
        <taxon>Peronosporomycetes</taxon>
        <taxon>Albuginales</taxon>
        <taxon>Albuginaceae</taxon>
        <taxon>Albugo</taxon>
    </lineage>
</organism>
<dbReference type="InterPro" id="IPR027417">
    <property type="entry name" value="P-loop_NTPase"/>
</dbReference>
<keyword evidence="4 5" id="KW-0505">Motor protein</keyword>
<dbReference type="InterPro" id="IPR027640">
    <property type="entry name" value="Kinesin-like_fam"/>
</dbReference>
<dbReference type="SUPFAM" id="SSF52540">
    <property type="entry name" value="P-loop containing nucleoside triphosphate hydrolases"/>
    <property type="match status" value="1"/>
</dbReference>
<name>A0A024GJ37_9STRA</name>
<dbReference type="GO" id="GO:0003777">
    <property type="term" value="F:microtubule motor activity"/>
    <property type="evidence" value="ECO:0007669"/>
    <property type="project" value="InterPro"/>
</dbReference>
<dbReference type="InParanoid" id="A0A024GJ37"/>
<keyword evidence="2 5" id="KW-0067">ATP-binding</keyword>
<dbReference type="PROSITE" id="PS00411">
    <property type="entry name" value="KINESIN_MOTOR_1"/>
    <property type="match status" value="1"/>
</dbReference>
<evidence type="ECO:0000256" key="1">
    <source>
        <dbReference type="ARBA" id="ARBA00022741"/>
    </source>
</evidence>
<dbReference type="GO" id="GO:0007018">
    <property type="term" value="P:microtubule-based movement"/>
    <property type="evidence" value="ECO:0007669"/>
    <property type="project" value="InterPro"/>
</dbReference>
<reference evidence="9 10" key="1">
    <citation type="submission" date="2012-05" db="EMBL/GenBank/DDBJ databases">
        <title>Recombination and specialization in a pathogen metapopulation.</title>
        <authorList>
            <person name="Gardiner A."/>
            <person name="Kemen E."/>
            <person name="Schultz-Larsen T."/>
            <person name="MacLean D."/>
            <person name="Van Oosterhout C."/>
            <person name="Jones J.D.G."/>
        </authorList>
    </citation>
    <scope>NUCLEOTIDE SEQUENCE [LARGE SCALE GENOMIC DNA]</scope>
    <source>
        <strain evidence="9 10">Ac Nc2</strain>
    </source>
</reference>
<comment type="similarity">
    <text evidence="5">Belongs to the TRAFAC class myosin-kinesin ATPase superfamily. Kinesin family.</text>
</comment>
<feature type="binding site" evidence="5">
    <location>
        <begin position="121"/>
        <end position="128"/>
    </location>
    <ligand>
        <name>ATP</name>
        <dbReference type="ChEBI" id="CHEBI:30616"/>
    </ligand>
</feature>
<evidence type="ECO:0000313" key="9">
    <source>
        <dbReference type="EMBL" id="CCI46522.1"/>
    </source>
</evidence>
<evidence type="ECO:0000256" key="7">
    <source>
        <dbReference type="SAM" id="MobiDB-lite"/>
    </source>
</evidence>
<dbReference type="PRINTS" id="PR00380">
    <property type="entry name" value="KINESINHEAVY"/>
</dbReference>
<feature type="coiled-coil region" evidence="6">
    <location>
        <begin position="420"/>
        <end position="460"/>
    </location>
</feature>
<dbReference type="Gene3D" id="3.40.850.10">
    <property type="entry name" value="Kinesin motor domain"/>
    <property type="match status" value="1"/>
</dbReference>
<feature type="coiled-coil region" evidence="6">
    <location>
        <begin position="827"/>
        <end position="861"/>
    </location>
</feature>
<evidence type="ECO:0000256" key="4">
    <source>
        <dbReference type="ARBA" id="ARBA00023175"/>
    </source>
</evidence>
<evidence type="ECO:0000256" key="3">
    <source>
        <dbReference type="ARBA" id="ARBA00023054"/>
    </source>
</evidence>
<dbReference type="SMART" id="SM00129">
    <property type="entry name" value="KISc"/>
    <property type="match status" value="1"/>
</dbReference>
<dbReference type="InterPro" id="IPR001752">
    <property type="entry name" value="Kinesin_motor_dom"/>
</dbReference>
<dbReference type="Proteomes" id="UP000053237">
    <property type="component" value="Unassembled WGS sequence"/>
</dbReference>
<keyword evidence="10" id="KW-1185">Reference proteome</keyword>
<evidence type="ECO:0000256" key="6">
    <source>
        <dbReference type="SAM" id="Coils"/>
    </source>
</evidence>
<dbReference type="GO" id="GO:0005524">
    <property type="term" value="F:ATP binding"/>
    <property type="evidence" value="ECO:0007669"/>
    <property type="project" value="UniProtKB-UniRule"/>
</dbReference>
<feature type="domain" description="Kinesin motor" evidence="8">
    <location>
        <begin position="32"/>
        <end position="411"/>
    </location>
</feature>
<comment type="caution">
    <text evidence="9">The sequence shown here is derived from an EMBL/GenBank/DDBJ whole genome shotgun (WGS) entry which is preliminary data.</text>
</comment>